<reference key="3">
    <citation type="submission" date="2010-02" db="EMBL/GenBank/DDBJ databases">
        <title>Complete genome sequence of Thermosphaera aggregans type strain (M11TL).</title>
        <authorList>
            <consortium name="US DOE Joint Genome Institute (JGI-PGF)"/>
            <person name="Spring S."/>
            <person name="Lapidus A."/>
            <person name="Munk C."/>
            <person name="Schroeder M."/>
            <person name="Glavina Del Rio T."/>
            <person name="Tice H."/>
            <person name="Copeland A."/>
            <person name="Cheng J.-F."/>
            <person name="Lucas S."/>
            <person name="Chen F."/>
            <person name="Nolan M."/>
            <person name="Bruce D."/>
            <person name="Goodwin L."/>
            <person name="Pitluck S."/>
            <person name="Ivanova N."/>
            <person name="Mavromatis K."/>
            <person name="Ovchinnikova G."/>
            <person name="Pati A."/>
            <person name="Chen A."/>
            <person name="Palaniappan K."/>
            <person name="Land M."/>
            <person name="Hauser L."/>
            <person name="Chang Y.-J."/>
            <person name="Jeffries C.C."/>
            <person name="Brettin T."/>
            <person name="Detter J.C."/>
            <person name="Tapia R."/>
            <person name="Han C."/>
            <person name="Chain P."/>
            <person name="Heimerl T."/>
            <person name="Weik F."/>
            <person name="Goker M."/>
            <person name="Rachel R."/>
            <person name="Bristow J."/>
            <person name="Eisen J.A."/>
            <person name="Markowitz V."/>
            <person name="Hugenholtz P."/>
            <person name="Kyrpides N.C."/>
            <person name="Klenk H.-P."/>
        </authorList>
    </citation>
    <scope>NUCLEOTIDE SEQUENCE</scope>
    <source>
        <strain>DSM 11486</strain>
    </source>
</reference>
<evidence type="ECO:0000313" key="2">
    <source>
        <dbReference type="Proteomes" id="UP000002376"/>
    </source>
</evidence>
<dbReference type="Proteomes" id="UP000002376">
    <property type="component" value="Chromosome"/>
</dbReference>
<reference evidence="1 2" key="1">
    <citation type="journal article" date="2010" name="Stand. Genomic Sci.">
        <title>Complete genome sequence of Thermosphaera aggregans type strain (M11TL).</title>
        <authorList>
            <person name="Spring S."/>
            <person name="Rachel R."/>
            <person name="Lapidus A."/>
            <person name="Davenport K."/>
            <person name="Tice H."/>
            <person name="Copeland A."/>
            <person name="Cheng J.F."/>
            <person name="Lucas S."/>
            <person name="Chen F."/>
            <person name="Nolan M."/>
            <person name="Bruce D."/>
            <person name="Goodwin L."/>
            <person name="Pitluck S."/>
            <person name="Ivanova N."/>
            <person name="Mavromatis K."/>
            <person name="Ovchinnikova G."/>
            <person name="Pati A."/>
            <person name="Chen A."/>
            <person name="Palaniappan K."/>
            <person name="Land M."/>
            <person name="Hauser L."/>
            <person name="Chang Y.J."/>
            <person name="Jeffries C.C."/>
            <person name="Brettin T."/>
            <person name="Detter J.C."/>
            <person name="Tapia R."/>
            <person name="Han C."/>
            <person name="Heimerl T."/>
            <person name="Weikl F."/>
            <person name="Brambilla E."/>
            <person name="Goker M."/>
            <person name="Bristow J."/>
            <person name="Eisen J.A."/>
            <person name="Markowitz V."/>
            <person name="Hugenholtz P."/>
            <person name="Kyrpides N.C."/>
            <person name="Klenk H.P."/>
        </authorList>
    </citation>
    <scope>NUCLEOTIDE SEQUENCE [LARGE SCALE GENOMIC DNA]</scope>
    <source>
        <strain evidence="2">DSM 11486 / M11TL</strain>
    </source>
</reference>
<keyword evidence="2" id="KW-1185">Reference proteome</keyword>
<name>D5U047_THEAM</name>
<protein>
    <submittedName>
        <fullName evidence="1">Uncharacterized protein</fullName>
    </submittedName>
</protein>
<evidence type="ECO:0000313" key="1">
    <source>
        <dbReference type="EMBL" id="ADG90497.1"/>
    </source>
</evidence>
<organism evidence="1 2">
    <name type="scientific">Thermosphaera aggregans (strain DSM 11486 / M11TL)</name>
    <dbReference type="NCBI Taxonomy" id="633148"/>
    <lineage>
        <taxon>Archaea</taxon>
        <taxon>Thermoproteota</taxon>
        <taxon>Thermoprotei</taxon>
        <taxon>Desulfurococcales</taxon>
        <taxon>Desulfurococcaceae</taxon>
        <taxon>Thermosphaera</taxon>
    </lineage>
</organism>
<dbReference type="eggNOG" id="arCOG04259">
    <property type="taxonomic scope" value="Archaea"/>
</dbReference>
<dbReference type="HOGENOM" id="CLU_1811524_0_0_2"/>
<reference evidence="2" key="2">
    <citation type="journal article" date="2010" name="Stand. Genomic Sci.">
        <title>Complete genome sequence of Thermosphaera aggregans type strain (M11TLT).</title>
        <authorList>
            <person name="Spring S."/>
            <person name="Rachel R."/>
            <person name="Lapidus A."/>
            <person name="Davenport K."/>
            <person name="Tice H."/>
            <person name="Copeland A."/>
            <person name="Cheng J.-F."/>
            <person name="Lucas S."/>
            <person name="Chen F."/>
            <person name="Nolan M."/>
            <person name="Bruce D."/>
            <person name="Goodwin L."/>
            <person name="Pitluck S."/>
            <person name="Ivanova N."/>
            <person name="Mavromatis K."/>
            <person name="Ovchinnikova G."/>
            <person name="Pati A."/>
            <person name="Chen A."/>
            <person name="Palaniappan K."/>
            <person name="Land M."/>
            <person name="Hauser L."/>
            <person name="Chang Y.-J."/>
            <person name="Jeffries C.C."/>
            <person name="Brettin T."/>
            <person name="Detter J.C."/>
            <person name="Tapia R."/>
            <person name="Han C."/>
            <person name="Heimerl T."/>
            <person name="Weikl F."/>
            <person name="Brambilla E."/>
            <person name="Goker M."/>
            <person name="Bristow J."/>
            <person name="Eisen J.A."/>
            <person name="Markowitz V."/>
            <person name="Hugenholtz P."/>
            <person name="Kyrpides N.C."/>
            <person name="Klenk H.-P."/>
        </authorList>
    </citation>
    <scope>NUCLEOTIDE SEQUENCE [LARGE SCALE GENOMIC DNA]</scope>
    <source>
        <strain evidence="2">DSM 11486 / M11TL</strain>
    </source>
</reference>
<dbReference type="AlphaFoldDB" id="D5U047"/>
<gene>
    <name evidence="1" type="ordered locus">Tagg_0217</name>
</gene>
<dbReference type="STRING" id="633148.Tagg_0217"/>
<proteinExistence type="predicted"/>
<dbReference type="KEGG" id="tag:Tagg_0217"/>
<sequence>MDPARDDDLTAHSEYSSKITPGLIVLIDLDRFKEYTVMKGLNPYTPNDVTGELTRLVEDLAIKYRGVVVYGLDYARGTEEALVEIPFGCEDVDSIIKDLERLKNLINSYGVGVTIVVVHDYVSGMPAPNRRDAYHATPGRKRAVKILNGLKKRGGNILYVEC</sequence>
<accession>D5U047</accession>
<dbReference type="EMBL" id="CP001939">
    <property type="protein sequence ID" value="ADG90497.1"/>
    <property type="molecule type" value="Genomic_DNA"/>
</dbReference>